<comment type="caution">
    <text evidence="6">The sequence shown here is derived from an EMBL/GenBank/DDBJ whole genome shotgun (WGS) entry which is preliminary data.</text>
</comment>
<evidence type="ECO:0000256" key="2">
    <source>
        <dbReference type="ARBA" id="ARBA00022643"/>
    </source>
</evidence>
<dbReference type="SUPFAM" id="SSF51679">
    <property type="entry name" value="Bacterial luciferase-like"/>
    <property type="match status" value="1"/>
</dbReference>
<gene>
    <name evidence="6" type="ORF">Q7X28_14055</name>
</gene>
<dbReference type="InterPro" id="IPR050172">
    <property type="entry name" value="SsuD_RutA_monooxygenase"/>
</dbReference>
<evidence type="ECO:0000256" key="1">
    <source>
        <dbReference type="ARBA" id="ARBA00022630"/>
    </source>
</evidence>
<dbReference type="PANTHER" id="PTHR42847">
    <property type="entry name" value="ALKANESULFONATE MONOOXYGENASE"/>
    <property type="match status" value="1"/>
</dbReference>
<keyword evidence="4" id="KW-0503">Monooxygenase</keyword>
<name>A0AA90SMA8_9ACTN</name>
<dbReference type="InterPro" id="IPR011251">
    <property type="entry name" value="Luciferase-like_dom"/>
</dbReference>
<dbReference type="Gene3D" id="3.20.20.30">
    <property type="entry name" value="Luciferase-like domain"/>
    <property type="match status" value="1"/>
</dbReference>
<dbReference type="EMBL" id="JAUTIX010000005">
    <property type="protein sequence ID" value="MDP0399053.1"/>
    <property type="molecule type" value="Genomic_DNA"/>
</dbReference>
<feature type="domain" description="Luciferase-like" evidence="5">
    <location>
        <begin position="22"/>
        <end position="171"/>
    </location>
</feature>
<dbReference type="InterPro" id="IPR036661">
    <property type="entry name" value="Luciferase-like_sf"/>
</dbReference>
<keyword evidence="2" id="KW-0288">FMN</keyword>
<evidence type="ECO:0000259" key="5">
    <source>
        <dbReference type="Pfam" id="PF00296"/>
    </source>
</evidence>
<dbReference type="Proteomes" id="UP001178281">
    <property type="component" value="Unassembled WGS sequence"/>
</dbReference>
<evidence type="ECO:0000256" key="3">
    <source>
        <dbReference type="ARBA" id="ARBA00023002"/>
    </source>
</evidence>
<evidence type="ECO:0000313" key="7">
    <source>
        <dbReference type="Proteomes" id="UP001178281"/>
    </source>
</evidence>
<dbReference type="RefSeq" id="WP_305111787.1">
    <property type="nucleotide sequence ID" value="NZ_JAUTIX010000005.1"/>
</dbReference>
<accession>A0AA90SMA8</accession>
<keyword evidence="1" id="KW-0285">Flavoprotein</keyword>
<dbReference type="AlphaFoldDB" id="A0AA90SMA8"/>
<keyword evidence="7" id="KW-1185">Reference proteome</keyword>
<reference evidence="6" key="1">
    <citation type="submission" date="2023-08" db="EMBL/GenBank/DDBJ databases">
        <title>The draft genome of Tsukamurella strandjordii strain 050030.</title>
        <authorList>
            <person name="Zhao F."/>
            <person name="Feng Y."/>
            <person name="Zong Z."/>
        </authorList>
    </citation>
    <scope>NUCLEOTIDE SEQUENCE</scope>
    <source>
        <strain evidence="6">050030</strain>
    </source>
</reference>
<protein>
    <submittedName>
        <fullName evidence="6">LLM class flavin-dependent oxidoreductase</fullName>
    </submittedName>
</protein>
<evidence type="ECO:0000256" key="4">
    <source>
        <dbReference type="ARBA" id="ARBA00023033"/>
    </source>
</evidence>
<dbReference type="PANTHER" id="PTHR42847:SF4">
    <property type="entry name" value="ALKANESULFONATE MONOOXYGENASE-RELATED"/>
    <property type="match status" value="1"/>
</dbReference>
<dbReference type="GO" id="GO:0008726">
    <property type="term" value="F:alkanesulfonate monooxygenase activity"/>
    <property type="evidence" value="ECO:0007669"/>
    <property type="project" value="TreeGrafter"/>
</dbReference>
<dbReference type="Pfam" id="PF00296">
    <property type="entry name" value="Bac_luciferase"/>
    <property type="match status" value="1"/>
</dbReference>
<proteinExistence type="predicted"/>
<dbReference type="GO" id="GO:0046306">
    <property type="term" value="P:alkanesulfonate catabolic process"/>
    <property type="evidence" value="ECO:0007669"/>
    <property type="project" value="TreeGrafter"/>
</dbReference>
<organism evidence="6 7">
    <name type="scientific">Tsukamurella strandjordii</name>
    <dbReference type="NCBI Taxonomy" id="147577"/>
    <lineage>
        <taxon>Bacteria</taxon>
        <taxon>Bacillati</taxon>
        <taxon>Actinomycetota</taxon>
        <taxon>Actinomycetes</taxon>
        <taxon>Mycobacteriales</taxon>
        <taxon>Tsukamurellaceae</taxon>
        <taxon>Tsukamurella</taxon>
    </lineage>
</organism>
<evidence type="ECO:0000313" key="6">
    <source>
        <dbReference type="EMBL" id="MDP0399053.1"/>
    </source>
</evidence>
<keyword evidence="3" id="KW-0560">Oxidoreductase</keyword>
<sequence>MPHPFRFGVTAMPVPGQGPWPDVARAVEAAGFHRLFLPENHPLPDGMTSAGVALGATVTLEVGTFVLASPLHDPRHVSWQAHSLATTSGGRFRFGIGTGRPDVAADAEALGVPFGTGSERLARVAATLDALDAADGSGPHTPVLVAAGGPKALRLAADRADTIALAISPGATPDEAEAITSALPDRVEIASSIFAIGDDVPPFARHFLGPHADGLAERDSLAWLPGDPDDLCAKLIERRDRFGISCFTVSSELMDAMAPAVQRLRDR</sequence>